<accession>A0AAU9MQ17</accession>
<dbReference type="PROSITE" id="PS50812">
    <property type="entry name" value="PWWP"/>
    <property type="match status" value="1"/>
</dbReference>
<dbReference type="InterPro" id="IPR000313">
    <property type="entry name" value="PWWP_dom"/>
</dbReference>
<evidence type="ECO:0000313" key="4">
    <source>
        <dbReference type="Proteomes" id="UP001157418"/>
    </source>
</evidence>
<feature type="domain" description="PWWP" evidence="2">
    <location>
        <begin position="106"/>
        <end position="161"/>
    </location>
</feature>
<evidence type="ECO:0000256" key="1">
    <source>
        <dbReference type="SAM" id="MobiDB-lite"/>
    </source>
</evidence>
<feature type="compositionally biased region" description="Basic and acidic residues" evidence="1">
    <location>
        <begin position="316"/>
        <end position="328"/>
    </location>
</feature>
<evidence type="ECO:0000313" key="3">
    <source>
        <dbReference type="EMBL" id="CAH1428465.1"/>
    </source>
</evidence>
<dbReference type="EMBL" id="CAKMRJ010002223">
    <property type="protein sequence ID" value="CAH1428465.1"/>
    <property type="molecule type" value="Genomic_DNA"/>
</dbReference>
<dbReference type="Pfam" id="PF00855">
    <property type="entry name" value="PWWP"/>
    <property type="match status" value="1"/>
</dbReference>
<name>A0AAU9MQ17_9ASTR</name>
<comment type="caution">
    <text evidence="3">The sequence shown here is derived from an EMBL/GenBank/DDBJ whole genome shotgun (WGS) entry which is preliminary data.</text>
</comment>
<dbReference type="AlphaFoldDB" id="A0AAU9MQ17"/>
<dbReference type="CDD" id="cd05162">
    <property type="entry name" value="PWWP"/>
    <property type="match status" value="1"/>
</dbReference>
<dbReference type="SUPFAM" id="SSF63748">
    <property type="entry name" value="Tudor/PWWP/MBT"/>
    <property type="match status" value="1"/>
</dbReference>
<dbReference type="PANTHER" id="PTHR10688">
    <property type="entry name" value="PWWP DOMAIN-CONTAINING PROTEIN"/>
    <property type="match status" value="1"/>
</dbReference>
<keyword evidence="4" id="KW-1185">Reference proteome</keyword>
<feature type="compositionally biased region" description="Basic and acidic residues" evidence="1">
    <location>
        <begin position="295"/>
        <end position="304"/>
    </location>
</feature>
<feature type="region of interest" description="Disordered" evidence="1">
    <location>
        <begin position="285"/>
        <end position="348"/>
    </location>
</feature>
<feature type="region of interest" description="Disordered" evidence="1">
    <location>
        <begin position="413"/>
        <end position="434"/>
    </location>
</feature>
<organism evidence="3 4">
    <name type="scientific">Lactuca virosa</name>
    <dbReference type="NCBI Taxonomy" id="75947"/>
    <lineage>
        <taxon>Eukaryota</taxon>
        <taxon>Viridiplantae</taxon>
        <taxon>Streptophyta</taxon>
        <taxon>Embryophyta</taxon>
        <taxon>Tracheophyta</taxon>
        <taxon>Spermatophyta</taxon>
        <taxon>Magnoliopsida</taxon>
        <taxon>eudicotyledons</taxon>
        <taxon>Gunneridae</taxon>
        <taxon>Pentapetalae</taxon>
        <taxon>asterids</taxon>
        <taxon>campanulids</taxon>
        <taxon>Asterales</taxon>
        <taxon>Asteraceae</taxon>
        <taxon>Cichorioideae</taxon>
        <taxon>Cichorieae</taxon>
        <taxon>Lactucinae</taxon>
        <taxon>Lactuca</taxon>
    </lineage>
</organism>
<evidence type="ECO:0000259" key="2">
    <source>
        <dbReference type="PROSITE" id="PS50812"/>
    </source>
</evidence>
<dbReference type="SMART" id="SM00293">
    <property type="entry name" value="PWWP"/>
    <property type="match status" value="1"/>
</dbReference>
<sequence length="929" mass="103751">METFNTSETLIEGLVSSKQDGNVNLVEETAKSFDMEEEKCDEPVSTSVAENGSGVDLSSHADVPMKGISLFVELTGDISPHLEEHRSSKRNQGEVIAAYQQCGVNVGDLVWAMIKKQSWWPGIVCEASSVQIRENGLLIRCFGNGNYIWCRPNELKPFIEHFQRFSNQRNSKNFFGAIDKALAEVGQRVKTEFTCSCFSNMVMKRRGNVDDLSLTRFEPVKFLEYIEDLSRNVSMPNKIDFSINMNFLSAFNHSLGHCQIPIHQLKPSWSPSKIKTEDENGFLIMEDDTEGSGGKSEKGYETRERRKSRFLSYPGEQRKEELKDDDNGGMKLNKTNEMPSKKKPRKKYTKKLVMKEDPLPVNICSSDVLSELQSAAQNCGFPSESDKFDSVKRFVAGFRKWVFSDSTNGITTGIKTPESEKPKKVRKKKKKSSSLILDFQNANPVLVPQSMANQGAQNNTIYNFKDPQMTKPPLRKLLPKRSLNNMDNNTPIQAWNSNPTPLPNVNGHMNMNMNMQMNPYVFPSMEGSNQAMYGFGSTQPWLINHGQPQVSMVNHEPKKRGRKRKHVEFQANDGLIVTPDLTKNGGVKKKGKRGKKKEETGVPCIDLSYNKVNQENTQVTGTAFLLKFSSNYPLPSTQVLNLVFSKYGELNESETFISTENLSGQVVFSDSSSAGGAFWGLQNDQPFGPALVNYRIQHLNNTESIEFKTPIKSPVLQGGQEGKFDAPGVIGPYMIPDLNGYANETKTKKMEEIRLPLMDLSYGNEASSGTALLLKFSPHHPLPSEQDLNLVFCNYGLNGSETRVMGQDLTGQVVFVNPLIVGEAVQKLEKERPFGESLVSYRVQHLYSVKPAIPLGIKKPVHVQQEGGNGNNGNDLGVIRKNLEMMRVMLEKAGDGLSREMRGKLESEIRGLMNKIKVSGMDGCSSSSL</sequence>
<gene>
    <name evidence="3" type="ORF">LVIROSA_LOCUS15392</name>
</gene>
<proteinExistence type="predicted"/>
<protein>
    <recommendedName>
        <fullName evidence="2">PWWP domain-containing protein</fullName>
    </recommendedName>
</protein>
<dbReference type="Proteomes" id="UP001157418">
    <property type="component" value="Unassembled WGS sequence"/>
</dbReference>
<feature type="compositionally biased region" description="Basic residues" evidence="1">
    <location>
        <begin position="423"/>
        <end position="432"/>
    </location>
</feature>
<reference evidence="3 4" key="1">
    <citation type="submission" date="2022-01" db="EMBL/GenBank/DDBJ databases">
        <authorList>
            <person name="Xiong W."/>
            <person name="Schranz E."/>
        </authorList>
    </citation>
    <scope>NUCLEOTIDE SEQUENCE [LARGE SCALE GENOMIC DNA]</scope>
</reference>
<dbReference type="Gene3D" id="2.30.30.140">
    <property type="match status" value="1"/>
</dbReference>
<dbReference type="InterPro" id="IPR052657">
    <property type="entry name" value="PDP_family_Arabidopsis"/>
</dbReference>
<dbReference type="PANTHER" id="PTHR10688:SF6">
    <property type="entry name" value="SERINE_THREONINE-KINASE ATM"/>
    <property type="match status" value="1"/>
</dbReference>